<keyword evidence="1" id="KW-0378">Hydrolase</keyword>
<evidence type="ECO:0000259" key="3">
    <source>
        <dbReference type="PROSITE" id="PS51910"/>
    </source>
</evidence>
<dbReference type="InterPro" id="IPR011583">
    <property type="entry name" value="Chitinase_II/V-like_cat"/>
</dbReference>
<dbReference type="AlphaFoldDB" id="A0A2G9XBB8"/>
<dbReference type="PROSITE" id="PS51910">
    <property type="entry name" value="GH18_2"/>
    <property type="match status" value="1"/>
</dbReference>
<dbReference type="InterPro" id="IPR001223">
    <property type="entry name" value="Glyco_hydro18_cat"/>
</dbReference>
<gene>
    <name evidence="4" type="ORF">COX53_03320</name>
</gene>
<dbReference type="InterPro" id="IPR017853">
    <property type="entry name" value="GH"/>
</dbReference>
<evidence type="ECO:0000256" key="2">
    <source>
        <dbReference type="ARBA" id="ARBA00023295"/>
    </source>
</evidence>
<dbReference type="PANTHER" id="PTHR46290">
    <property type="entry name" value="DI-N-ACETYLCHITOBIASE"/>
    <property type="match status" value="1"/>
</dbReference>
<dbReference type="SMART" id="SM00636">
    <property type="entry name" value="Glyco_18"/>
    <property type="match status" value="1"/>
</dbReference>
<dbReference type="Gene3D" id="3.10.50.10">
    <property type="match status" value="1"/>
</dbReference>
<name>A0A2G9XBB8_UNCKA</name>
<evidence type="ECO:0000313" key="5">
    <source>
        <dbReference type="Proteomes" id="UP000231388"/>
    </source>
</evidence>
<dbReference type="GO" id="GO:0008061">
    <property type="term" value="F:chitin binding"/>
    <property type="evidence" value="ECO:0007669"/>
    <property type="project" value="InterPro"/>
</dbReference>
<proteinExistence type="predicted"/>
<dbReference type="PANTHER" id="PTHR46290:SF1">
    <property type="entry name" value="DI-N-ACETYLCHITOBIASE"/>
    <property type="match status" value="1"/>
</dbReference>
<dbReference type="GO" id="GO:0016798">
    <property type="term" value="F:hydrolase activity, acting on glycosyl bonds"/>
    <property type="evidence" value="ECO:0007669"/>
    <property type="project" value="UniProtKB-KW"/>
</dbReference>
<keyword evidence="2" id="KW-0326">Glycosidase</keyword>
<dbReference type="Pfam" id="PF00704">
    <property type="entry name" value="Glyco_hydro_18"/>
    <property type="match status" value="1"/>
</dbReference>
<dbReference type="EMBL" id="PCQY01000039">
    <property type="protein sequence ID" value="PIP04278.1"/>
    <property type="molecule type" value="Genomic_DNA"/>
</dbReference>
<evidence type="ECO:0000256" key="1">
    <source>
        <dbReference type="ARBA" id="ARBA00022801"/>
    </source>
</evidence>
<feature type="domain" description="GH18" evidence="3">
    <location>
        <begin position="62"/>
        <end position="410"/>
    </location>
</feature>
<organism evidence="4 5">
    <name type="scientific">candidate division WWE3 bacterium CG23_combo_of_CG06-09_8_20_14_all_40_14</name>
    <dbReference type="NCBI Taxonomy" id="1975095"/>
    <lineage>
        <taxon>Bacteria</taxon>
        <taxon>Katanobacteria</taxon>
    </lineage>
</organism>
<dbReference type="InterPro" id="IPR051887">
    <property type="entry name" value="GH18_Domain-Containing"/>
</dbReference>
<accession>A0A2G9XBB8</accession>
<comment type="caution">
    <text evidence="4">The sequence shown here is derived from an EMBL/GenBank/DDBJ whole genome shotgun (WGS) entry which is preliminary data.</text>
</comment>
<dbReference type="Gene3D" id="3.20.20.80">
    <property type="entry name" value="Glycosidases"/>
    <property type="match status" value="1"/>
</dbReference>
<dbReference type="InterPro" id="IPR029070">
    <property type="entry name" value="Chitinase_insertion_sf"/>
</dbReference>
<dbReference type="SUPFAM" id="SSF51445">
    <property type="entry name" value="(Trans)glycosidases"/>
    <property type="match status" value="1"/>
</dbReference>
<dbReference type="Proteomes" id="UP000231388">
    <property type="component" value="Unassembled WGS sequence"/>
</dbReference>
<sequence>MVKIRIFIIIFSLLALAIAMSFIIKQGSGDVYSPIIESKTVNSPLKFMEAIFKSSNLEKPNKTVFGFLPYWSLGEENNLDYQMLTDIAYFALYVDGKGNFITTTEDGTAEPGYLAWKEGATIKTVIKKAKENKVRMALTIAAHNNEDIESLLVCNSCWYTLYNNILKELLDKGIWDINLDFEHMGVPPHLLDARYTNLVAFLRNELTLRNANAKVTVSTFADSFKKVRITNISQLAKVSDGLFIMAYDFYRPTSDKAGPVAPIGGYPDKYDYDLTEMLADYKNAAGSDKLILGVPYYGYNWVVEDVNPNSTRIPGNDVLGFSISQNYAQIADSDYKKNILWDEEAKVPYFTYTSSTGATRQVYFENADSLKEKYILAKKENLQGVGIWALGYDEDKKELWQLLRDEFLQEE</sequence>
<protein>
    <recommendedName>
        <fullName evidence="3">GH18 domain-containing protein</fullName>
    </recommendedName>
</protein>
<reference evidence="4 5" key="1">
    <citation type="submission" date="2017-09" db="EMBL/GenBank/DDBJ databases">
        <title>Depth-based differentiation of microbial function through sediment-hosted aquifers and enrichment of novel symbionts in the deep terrestrial subsurface.</title>
        <authorList>
            <person name="Probst A.J."/>
            <person name="Ladd B."/>
            <person name="Jarett J.K."/>
            <person name="Geller-Mcgrath D.E."/>
            <person name="Sieber C.M."/>
            <person name="Emerson J.B."/>
            <person name="Anantharaman K."/>
            <person name="Thomas B.C."/>
            <person name="Malmstrom R."/>
            <person name="Stieglmeier M."/>
            <person name="Klingl A."/>
            <person name="Woyke T."/>
            <person name="Ryan C.M."/>
            <person name="Banfield J.F."/>
        </authorList>
    </citation>
    <scope>NUCLEOTIDE SEQUENCE [LARGE SCALE GENOMIC DNA]</scope>
    <source>
        <strain evidence="4">CG23_combo_of_CG06-09_8_20_14_all_40_14</strain>
    </source>
</reference>
<dbReference type="GO" id="GO:0009313">
    <property type="term" value="P:oligosaccharide catabolic process"/>
    <property type="evidence" value="ECO:0007669"/>
    <property type="project" value="TreeGrafter"/>
</dbReference>
<evidence type="ECO:0000313" key="4">
    <source>
        <dbReference type="EMBL" id="PIP04278.1"/>
    </source>
</evidence>